<evidence type="ECO:0000256" key="1">
    <source>
        <dbReference type="ARBA" id="ARBA00004613"/>
    </source>
</evidence>
<dbReference type="EMBL" id="KN716435">
    <property type="protein sequence ID" value="KJH44992.1"/>
    <property type="molecule type" value="Genomic_DNA"/>
</dbReference>
<evidence type="ECO:0000259" key="11">
    <source>
        <dbReference type="PROSITE" id="PS51864"/>
    </source>
</evidence>
<dbReference type="InterPro" id="IPR001506">
    <property type="entry name" value="Peptidase_M12A"/>
</dbReference>
<evidence type="ECO:0000256" key="7">
    <source>
        <dbReference type="ARBA" id="ARBA00023157"/>
    </source>
</evidence>
<feature type="binding site" evidence="9">
    <location>
        <position position="43"/>
    </location>
    <ligand>
        <name>Zn(2+)</name>
        <dbReference type="ChEBI" id="CHEBI:29105"/>
        <note>catalytic</note>
    </ligand>
</feature>
<evidence type="ECO:0000256" key="10">
    <source>
        <dbReference type="RuleBase" id="RU361183"/>
    </source>
</evidence>
<dbReference type="EC" id="3.4.24.-" evidence="10"/>
<dbReference type="GO" id="GO:0005576">
    <property type="term" value="C:extracellular region"/>
    <property type="evidence" value="ECO:0007669"/>
    <property type="project" value="UniProtKB-SubCell"/>
</dbReference>
<dbReference type="PROSITE" id="PS51864">
    <property type="entry name" value="ASTACIN"/>
    <property type="match status" value="1"/>
</dbReference>
<dbReference type="InterPro" id="IPR000742">
    <property type="entry name" value="EGF"/>
</dbReference>
<feature type="binding site" evidence="9">
    <location>
        <position position="53"/>
    </location>
    <ligand>
        <name>Zn(2+)</name>
        <dbReference type="ChEBI" id="CHEBI:29105"/>
        <note>catalytic</note>
    </ligand>
</feature>
<keyword evidence="13" id="KW-1185">Reference proteome</keyword>
<evidence type="ECO:0000256" key="9">
    <source>
        <dbReference type="PROSITE-ProRule" id="PRU01211"/>
    </source>
</evidence>
<feature type="domain" description="Peptidase M12A" evidence="11">
    <location>
        <begin position="1"/>
        <end position="147"/>
    </location>
</feature>
<dbReference type="GO" id="GO:0008270">
    <property type="term" value="F:zinc ion binding"/>
    <property type="evidence" value="ECO:0007669"/>
    <property type="project" value="UniProtKB-UniRule"/>
</dbReference>
<dbReference type="MEROPS" id="M12.A34"/>
<evidence type="ECO:0000256" key="5">
    <source>
        <dbReference type="ARBA" id="ARBA00022833"/>
    </source>
</evidence>
<dbReference type="InterPro" id="IPR017050">
    <property type="entry name" value="Metallopeptidase_nem"/>
</dbReference>
<keyword evidence="3 9" id="KW-0479">Metal-binding</keyword>
<dbReference type="InterPro" id="IPR024079">
    <property type="entry name" value="MetalloPept_cat_dom_sf"/>
</dbReference>
<keyword evidence="5 9" id="KW-0862">Zinc</keyword>
<dbReference type="Pfam" id="PF01400">
    <property type="entry name" value="Astacin"/>
    <property type="match status" value="1"/>
</dbReference>
<evidence type="ECO:0000256" key="3">
    <source>
        <dbReference type="ARBA" id="ARBA00022723"/>
    </source>
</evidence>
<dbReference type="SUPFAM" id="SSF55486">
    <property type="entry name" value="Metalloproteases ('zincins'), catalytic domain"/>
    <property type="match status" value="1"/>
</dbReference>
<dbReference type="SMART" id="SM00235">
    <property type="entry name" value="ZnMc"/>
    <property type="match status" value="1"/>
</dbReference>
<evidence type="ECO:0000256" key="8">
    <source>
        <dbReference type="ARBA" id="ARBA00023180"/>
    </source>
</evidence>
<dbReference type="CDD" id="cd04280">
    <property type="entry name" value="ZnMc_astacin_like"/>
    <property type="match status" value="1"/>
</dbReference>
<feature type="active site" evidence="9">
    <location>
        <position position="44"/>
    </location>
</feature>
<reference evidence="12 13" key="1">
    <citation type="submission" date="2013-11" db="EMBL/GenBank/DDBJ databases">
        <title>Draft genome of the bovine lungworm Dictyocaulus viviparus.</title>
        <authorList>
            <person name="Mitreva M."/>
        </authorList>
    </citation>
    <scope>NUCLEOTIDE SEQUENCE [LARGE SCALE GENOMIC DNA]</scope>
    <source>
        <strain evidence="12 13">HannoverDv2000</strain>
    </source>
</reference>
<dbReference type="AlphaFoldDB" id="A0A0D8XML5"/>
<proteinExistence type="predicted"/>
<dbReference type="GO" id="GO:0018996">
    <property type="term" value="P:molting cycle, collagen and cuticulin-based cuticle"/>
    <property type="evidence" value="ECO:0007669"/>
    <property type="project" value="InterPro"/>
</dbReference>
<protein>
    <recommendedName>
        <fullName evidence="10">Metalloendopeptidase</fullName>
        <ecNumber evidence="10">3.4.24.-</ecNumber>
    </recommendedName>
</protein>
<gene>
    <name evidence="12" type="ORF">DICVIV_08976</name>
</gene>
<organism evidence="12 13">
    <name type="scientific">Dictyocaulus viviparus</name>
    <name type="common">Bovine lungworm</name>
    <dbReference type="NCBI Taxonomy" id="29172"/>
    <lineage>
        <taxon>Eukaryota</taxon>
        <taxon>Metazoa</taxon>
        <taxon>Ecdysozoa</taxon>
        <taxon>Nematoda</taxon>
        <taxon>Chromadorea</taxon>
        <taxon>Rhabditida</taxon>
        <taxon>Rhabditina</taxon>
        <taxon>Rhabditomorpha</taxon>
        <taxon>Strongyloidea</taxon>
        <taxon>Metastrongylidae</taxon>
        <taxon>Dictyocaulus</taxon>
    </lineage>
</organism>
<evidence type="ECO:0000256" key="2">
    <source>
        <dbReference type="ARBA" id="ARBA00022525"/>
    </source>
</evidence>
<evidence type="ECO:0000313" key="13">
    <source>
        <dbReference type="Proteomes" id="UP000053766"/>
    </source>
</evidence>
<keyword evidence="4" id="KW-0732">Signal</keyword>
<keyword evidence="7" id="KW-1015">Disulfide bond</keyword>
<dbReference type="OrthoDB" id="6156706at2759"/>
<keyword evidence="9 10" id="KW-0378">Hydrolase</keyword>
<comment type="subcellular location">
    <subcellularLocation>
        <location evidence="1">Secreted</location>
    </subcellularLocation>
</comment>
<evidence type="ECO:0000256" key="4">
    <source>
        <dbReference type="ARBA" id="ARBA00022729"/>
    </source>
</evidence>
<reference evidence="13" key="2">
    <citation type="journal article" date="2016" name="Sci. Rep.">
        <title>Dictyocaulus viviparus genome, variome and transcriptome elucidate lungworm biology and support future intervention.</title>
        <authorList>
            <person name="McNulty S.N."/>
            <person name="Strube C."/>
            <person name="Rosa B.A."/>
            <person name="Martin J.C."/>
            <person name="Tyagi R."/>
            <person name="Choi Y.J."/>
            <person name="Wang Q."/>
            <person name="Hallsworth Pepin K."/>
            <person name="Zhang X."/>
            <person name="Ozersky P."/>
            <person name="Wilson R.K."/>
            <person name="Sternberg P.W."/>
            <person name="Gasser R.B."/>
            <person name="Mitreva M."/>
        </authorList>
    </citation>
    <scope>NUCLEOTIDE SEQUENCE [LARGE SCALE GENOMIC DNA]</scope>
    <source>
        <strain evidence="13">HannoverDv2000</strain>
    </source>
</reference>
<comment type="cofactor">
    <cofactor evidence="9 10">
        <name>Zn(2+)</name>
        <dbReference type="ChEBI" id="CHEBI:29105"/>
    </cofactor>
    <text evidence="9 10">Binds 1 zinc ion per subunit.</text>
</comment>
<feature type="binding site" evidence="9">
    <location>
        <position position="47"/>
    </location>
    <ligand>
        <name>Zn(2+)</name>
        <dbReference type="ChEBI" id="CHEBI:29105"/>
        <note>catalytic</note>
    </ligand>
</feature>
<dbReference type="STRING" id="29172.A0A0D8XML5"/>
<dbReference type="PIRSF" id="PIRSF036365">
    <property type="entry name" value="Astacin_nematoda"/>
    <property type="match status" value="1"/>
</dbReference>
<dbReference type="PANTHER" id="PTHR10127">
    <property type="entry name" value="DISCOIDIN, CUB, EGF, LAMININ , AND ZINC METALLOPROTEASE DOMAIN CONTAINING"/>
    <property type="match status" value="1"/>
</dbReference>
<dbReference type="Gene3D" id="3.40.390.10">
    <property type="entry name" value="Collagenase (Catalytic Domain)"/>
    <property type="match status" value="1"/>
</dbReference>
<dbReference type="GO" id="GO:0006508">
    <property type="term" value="P:proteolysis"/>
    <property type="evidence" value="ECO:0007669"/>
    <property type="project" value="UniProtKB-KW"/>
</dbReference>
<sequence length="206" mass="22723">MNSLLDDIDNKFTLRCYSSVGRLGGAQEVSIGYGCETDGIIAHEVSHSLGLWHEHSRPERDSYVTVNVQNAVPGTEGQFRKLSSGESVSLGVPYDYGSVMHYSSTTFAKTAGVKTIVPHQPQYEHTIGNRVDASFLDIKLLNLMYCPRICRNSLPCQHGGYPNPNACNRCICPTGLSGIYCEQVQSASESFFKKLLPATKFYFALK</sequence>
<dbReference type="Proteomes" id="UP000053766">
    <property type="component" value="Unassembled WGS sequence"/>
</dbReference>
<dbReference type="InterPro" id="IPR006026">
    <property type="entry name" value="Peptidase_Metallo"/>
</dbReference>
<keyword evidence="6 9" id="KW-0482">Metalloprotease</keyword>
<dbReference type="PRINTS" id="PR00480">
    <property type="entry name" value="ASTACIN"/>
</dbReference>
<keyword evidence="2" id="KW-0964">Secreted</keyword>
<dbReference type="GO" id="GO:0004222">
    <property type="term" value="F:metalloendopeptidase activity"/>
    <property type="evidence" value="ECO:0007669"/>
    <property type="project" value="UniProtKB-UniRule"/>
</dbReference>
<accession>A0A0D8XML5</accession>
<comment type="caution">
    <text evidence="9">Lacks conserved residue(s) required for the propagation of feature annotation.</text>
</comment>
<dbReference type="PROSITE" id="PS00022">
    <property type="entry name" value="EGF_1"/>
    <property type="match status" value="1"/>
</dbReference>
<dbReference type="InterPro" id="IPR034035">
    <property type="entry name" value="Astacin-like_dom"/>
</dbReference>
<evidence type="ECO:0000256" key="6">
    <source>
        <dbReference type="ARBA" id="ARBA00023049"/>
    </source>
</evidence>
<evidence type="ECO:0000313" key="12">
    <source>
        <dbReference type="EMBL" id="KJH44992.1"/>
    </source>
</evidence>
<dbReference type="PANTHER" id="PTHR10127:SF823">
    <property type="entry name" value="ZINC METALLOPROTEINASE NAS-33"/>
    <property type="match status" value="1"/>
</dbReference>
<keyword evidence="9 10" id="KW-0645">Protease</keyword>
<keyword evidence="8" id="KW-0325">Glycoprotein</keyword>
<name>A0A0D8XML5_DICVI</name>